<sequence>MSRNHIPSEEDRQTLQERIGDNTIERGIPTNLNTKKKNSMLGFVLFLIGLMVAGLAIGGLMMFAGGSDETPVKKEEETVNNKAGSKSFASEQEEILEMTQKPEITASEPAKEEKVEAASSVSDKVTINETSIPAQVPPPPDERLDSDLSPQGLGNSGSNAAGQIASIGERGSMDGNLSTGNISSPSDNALTAKLRPGAYQTALAESRGDLTYVLGRGTGIPCVTTSKIVTTHPGLARCQVTKDVYSANGKTLLVERGSTVIGEQTSALTQGQARVFVLWNTLETPEGIRVAIDSPGGDALGASGHPAKVKHHFWRRIGGAVMISMIQDVVAVAGNRRSSKGTDVSFESTTESAQDLATEILKNSINIPPTGYVNQGTEIMIFAARDVDFSGVYENITVPGAY</sequence>
<evidence type="ECO:0000256" key="1">
    <source>
        <dbReference type="ARBA" id="ARBA00004162"/>
    </source>
</evidence>
<feature type="compositionally biased region" description="Polar residues" evidence="7">
    <location>
        <begin position="80"/>
        <end position="90"/>
    </location>
</feature>
<name>A0A1X3DJA3_9NEIS</name>
<dbReference type="InterPro" id="IPR047695">
    <property type="entry name" value="T4SS_VirB10/PtlG"/>
</dbReference>
<keyword evidence="4 8" id="KW-0812">Transmembrane</keyword>
<gene>
    <name evidence="9" type="ORF">BV912_03705</name>
</gene>
<dbReference type="InterPro" id="IPR005498">
    <property type="entry name" value="T4SS_VirB10/TraB/TrbI"/>
</dbReference>
<dbReference type="CDD" id="cd16429">
    <property type="entry name" value="VirB10"/>
    <property type="match status" value="1"/>
</dbReference>
<keyword evidence="5 8" id="KW-1133">Transmembrane helix</keyword>
<evidence type="ECO:0000256" key="5">
    <source>
        <dbReference type="ARBA" id="ARBA00022989"/>
    </source>
</evidence>
<evidence type="ECO:0000313" key="9">
    <source>
        <dbReference type="EMBL" id="OSI23521.1"/>
    </source>
</evidence>
<evidence type="ECO:0000256" key="2">
    <source>
        <dbReference type="ARBA" id="ARBA00010265"/>
    </source>
</evidence>
<dbReference type="InterPro" id="IPR042217">
    <property type="entry name" value="T4SS_VirB10/TrbI"/>
</dbReference>
<keyword evidence="3" id="KW-1003">Cell membrane</keyword>
<feature type="region of interest" description="Disordered" evidence="7">
    <location>
        <begin position="69"/>
        <end position="162"/>
    </location>
</feature>
<evidence type="ECO:0000256" key="3">
    <source>
        <dbReference type="ARBA" id="ARBA00022475"/>
    </source>
</evidence>
<feature type="compositionally biased region" description="Polar residues" evidence="7">
    <location>
        <begin position="119"/>
        <end position="133"/>
    </location>
</feature>
<dbReference type="Pfam" id="PF03743">
    <property type="entry name" value="TrbI"/>
    <property type="match status" value="1"/>
</dbReference>
<dbReference type="OrthoDB" id="9766860at2"/>
<evidence type="ECO:0000256" key="7">
    <source>
        <dbReference type="SAM" id="MobiDB-lite"/>
    </source>
</evidence>
<proteinExistence type="inferred from homology"/>
<dbReference type="EMBL" id="MTAB01000006">
    <property type="protein sequence ID" value="OSI23521.1"/>
    <property type="molecule type" value="Genomic_DNA"/>
</dbReference>
<dbReference type="AlphaFoldDB" id="A0A1X3DJA3"/>
<feature type="transmembrane region" description="Helical" evidence="8">
    <location>
        <begin position="41"/>
        <end position="64"/>
    </location>
</feature>
<dbReference type="NCBIfam" id="NF038091">
    <property type="entry name" value="T4SS_VirB10"/>
    <property type="match status" value="1"/>
</dbReference>
<protein>
    <submittedName>
        <fullName evidence="9">Type VI secretion protein</fullName>
    </submittedName>
</protein>
<evidence type="ECO:0000256" key="4">
    <source>
        <dbReference type="ARBA" id="ARBA00022692"/>
    </source>
</evidence>
<feature type="compositionally biased region" description="Basic and acidic residues" evidence="7">
    <location>
        <begin position="70"/>
        <end position="79"/>
    </location>
</feature>
<evidence type="ECO:0000313" key="10">
    <source>
        <dbReference type="Proteomes" id="UP000193303"/>
    </source>
</evidence>
<comment type="subcellular location">
    <subcellularLocation>
        <location evidence="1">Cell membrane</location>
        <topology evidence="1">Single-pass membrane protein</topology>
    </subcellularLocation>
</comment>
<reference evidence="10" key="1">
    <citation type="submission" date="2017-01" db="EMBL/GenBank/DDBJ databases">
        <authorList>
            <person name="Mah S.A."/>
            <person name="Swanson W.J."/>
            <person name="Moy G.W."/>
            <person name="Vacquier V.D."/>
        </authorList>
    </citation>
    <scope>NUCLEOTIDE SEQUENCE [LARGE SCALE GENOMIC DNA]</scope>
    <source>
        <strain evidence="10">124861</strain>
    </source>
</reference>
<keyword evidence="6 8" id="KW-0472">Membrane</keyword>
<dbReference type="Proteomes" id="UP000193303">
    <property type="component" value="Unassembled WGS sequence"/>
</dbReference>
<accession>A0A1X3DJA3</accession>
<feature type="compositionally biased region" description="Polar residues" evidence="7">
    <location>
        <begin position="148"/>
        <end position="161"/>
    </location>
</feature>
<dbReference type="Gene3D" id="2.40.128.260">
    <property type="entry name" value="Type IV secretion system, VirB10/TraB/TrbI"/>
    <property type="match status" value="2"/>
</dbReference>
<evidence type="ECO:0000256" key="8">
    <source>
        <dbReference type="SAM" id="Phobius"/>
    </source>
</evidence>
<dbReference type="GO" id="GO:0005886">
    <property type="term" value="C:plasma membrane"/>
    <property type="evidence" value="ECO:0007669"/>
    <property type="project" value="UniProtKB-SubCell"/>
</dbReference>
<organism evidence="9 10">
    <name type="scientific">Neisseria dumasiana</name>
    <dbReference type="NCBI Taxonomy" id="1931275"/>
    <lineage>
        <taxon>Bacteria</taxon>
        <taxon>Pseudomonadati</taxon>
        <taxon>Pseudomonadota</taxon>
        <taxon>Betaproteobacteria</taxon>
        <taxon>Neisseriales</taxon>
        <taxon>Neisseriaceae</taxon>
        <taxon>Neisseria</taxon>
    </lineage>
</organism>
<evidence type="ECO:0000256" key="6">
    <source>
        <dbReference type="ARBA" id="ARBA00023136"/>
    </source>
</evidence>
<comment type="similarity">
    <text evidence="2">Belongs to the TrbI/VirB10 family.</text>
</comment>
<dbReference type="RefSeq" id="WP_085358496.1">
    <property type="nucleotide sequence ID" value="NZ_MTAB01000006.1"/>
</dbReference>
<comment type="caution">
    <text evidence="9">The sequence shown here is derived from an EMBL/GenBank/DDBJ whole genome shotgun (WGS) entry which is preliminary data.</text>
</comment>